<feature type="domain" description="TLDc" evidence="2">
    <location>
        <begin position="109"/>
        <end position="213"/>
    </location>
</feature>
<evidence type="ECO:0000313" key="4">
    <source>
        <dbReference type="Proteomes" id="UP000316726"/>
    </source>
</evidence>
<keyword evidence="4" id="KW-1185">Reference proteome</keyword>
<evidence type="ECO:0000256" key="1">
    <source>
        <dbReference type="SAM" id="MobiDB-lite"/>
    </source>
</evidence>
<reference evidence="3 4" key="1">
    <citation type="submission" date="2018-07" db="EMBL/GenBank/DDBJ databases">
        <title>The complete nuclear genome of the prasinophyte Chloropicon primus (CCMP1205).</title>
        <authorList>
            <person name="Pombert J.-F."/>
            <person name="Otis C."/>
            <person name="Turmel M."/>
            <person name="Lemieux C."/>
        </authorList>
    </citation>
    <scope>NUCLEOTIDE SEQUENCE [LARGE SCALE GENOMIC DNA]</scope>
    <source>
        <strain evidence="3 4">CCMP1205</strain>
    </source>
</reference>
<dbReference type="STRING" id="1764295.A0A5B8MMJ6"/>
<dbReference type="Pfam" id="PF07534">
    <property type="entry name" value="TLD"/>
    <property type="match status" value="1"/>
</dbReference>
<proteinExistence type="predicted"/>
<dbReference type="Proteomes" id="UP000316726">
    <property type="component" value="Chromosome 6"/>
</dbReference>
<gene>
    <name evidence="3" type="ORF">A3770_06p43960</name>
</gene>
<protein>
    <recommendedName>
        <fullName evidence="2">TLDc domain-containing protein</fullName>
    </recommendedName>
</protein>
<dbReference type="OrthoDB" id="25620at2759"/>
<name>A0A5B8MMJ6_9CHLO</name>
<evidence type="ECO:0000313" key="3">
    <source>
        <dbReference type="EMBL" id="QDZ21878.1"/>
    </source>
</evidence>
<dbReference type="InterPro" id="IPR006571">
    <property type="entry name" value="TLDc_dom"/>
</dbReference>
<feature type="region of interest" description="Disordered" evidence="1">
    <location>
        <begin position="288"/>
        <end position="310"/>
    </location>
</feature>
<dbReference type="AlphaFoldDB" id="A0A5B8MMJ6"/>
<feature type="region of interest" description="Disordered" evidence="1">
    <location>
        <begin position="1"/>
        <end position="25"/>
    </location>
</feature>
<organism evidence="3 4">
    <name type="scientific">Chloropicon primus</name>
    <dbReference type="NCBI Taxonomy" id="1764295"/>
    <lineage>
        <taxon>Eukaryota</taxon>
        <taxon>Viridiplantae</taxon>
        <taxon>Chlorophyta</taxon>
        <taxon>Chloropicophyceae</taxon>
        <taxon>Chloropicales</taxon>
        <taxon>Chloropicaceae</taxon>
        <taxon>Chloropicon</taxon>
    </lineage>
</organism>
<accession>A0A5B8MMJ6</accession>
<sequence>MRSARPVTASSSWMERRGGGKNARGVGWRRRHPFVVLGPARGGGESGDFVTDLVGKIFGKEVLADPEPFGLKRMTKEEWPDQWPATTTEWAEPLESDDTPELLKVRPLLKQTQMEKLKLGLAYDANVHGWGSGPFHTQLDGQGAGLLVATSTDGRVFGGYNPRGWLGYGEWRDAISAFLFVYDGSGKPIKSAKVGGSGMAIIDEPSKGPQWGPDGLKINLEAKEARSRLGTYYERTTLGKTLFKGSDPSTPVRLKDLRVYVAVEETELAKNYKPNAFQWQEGELEELRKNDDKDVDGEEPGLFDKLFGRK</sequence>
<evidence type="ECO:0000259" key="2">
    <source>
        <dbReference type="Pfam" id="PF07534"/>
    </source>
</evidence>
<dbReference type="EMBL" id="CP031039">
    <property type="protein sequence ID" value="QDZ21878.1"/>
    <property type="molecule type" value="Genomic_DNA"/>
</dbReference>